<evidence type="ECO:0000313" key="9">
    <source>
        <dbReference type="Proteomes" id="UP000221024"/>
    </source>
</evidence>
<dbReference type="Proteomes" id="UP000221024">
    <property type="component" value="Unassembled WGS sequence"/>
</dbReference>
<evidence type="ECO:0000256" key="1">
    <source>
        <dbReference type="ARBA" id="ARBA00009477"/>
    </source>
</evidence>
<dbReference type="Pfam" id="PF25973">
    <property type="entry name" value="BSH_CzcB"/>
    <property type="match status" value="1"/>
</dbReference>
<dbReference type="InterPro" id="IPR058648">
    <property type="entry name" value="HH_CzcB-like"/>
</dbReference>
<protein>
    <submittedName>
        <fullName evidence="8">Efflux transporter periplasmic adaptor subunit</fullName>
    </submittedName>
</protein>
<evidence type="ECO:0000259" key="4">
    <source>
        <dbReference type="Pfam" id="PF25893"/>
    </source>
</evidence>
<dbReference type="AlphaFoldDB" id="A0A2H3NJ38"/>
<dbReference type="Pfam" id="PF25954">
    <property type="entry name" value="Beta-barrel_RND_2"/>
    <property type="match status" value="1"/>
</dbReference>
<dbReference type="EMBL" id="PDEP01000013">
    <property type="protein sequence ID" value="PEN05577.1"/>
    <property type="molecule type" value="Genomic_DNA"/>
</dbReference>
<evidence type="ECO:0000259" key="5">
    <source>
        <dbReference type="Pfam" id="PF25954"/>
    </source>
</evidence>
<organism evidence="8 9">
    <name type="scientific">Longimonas halophila</name>
    <dbReference type="NCBI Taxonomy" id="1469170"/>
    <lineage>
        <taxon>Bacteria</taxon>
        <taxon>Pseudomonadati</taxon>
        <taxon>Rhodothermota</taxon>
        <taxon>Rhodothermia</taxon>
        <taxon>Rhodothermales</taxon>
        <taxon>Salisaetaceae</taxon>
        <taxon>Longimonas</taxon>
    </lineage>
</organism>
<dbReference type="GO" id="GO:0046914">
    <property type="term" value="F:transition metal ion binding"/>
    <property type="evidence" value="ECO:0007669"/>
    <property type="project" value="TreeGrafter"/>
</dbReference>
<dbReference type="Gene3D" id="2.40.420.20">
    <property type="match status" value="1"/>
</dbReference>
<evidence type="ECO:0000256" key="2">
    <source>
        <dbReference type="ARBA" id="ARBA00022448"/>
    </source>
</evidence>
<dbReference type="GO" id="GO:0016020">
    <property type="term" value="C:membrane"/>
    <property type="evidence" value="ECO:0007669"/>
    <property type="project" value="InterPro"/>
</dbReference>
<dbReference type="Gene3D" id="2.40.30.170">
    <property type="match status" value="1"/>
</dbReference>
<keyword evidence="9" id="KW-1185">Reference proteome</keyword>
<dbReference type="InterPro" id="IPR006143">
    <property type="entry name" value="RND_pump_MFP"/>
</dbReference>
<feature type="domain" description="CzcB-like C-terminal circularly permuted SH3-like" evidence="7">
    <location>
        <begin position="355"/>
        <end position="416"/>
    </location>
</feature>
<feature type="domain" description="CusB-like beta-barrel" evidence="5">
    <location>
        <begin position="271"/>
        <end position="346"/>
    </location>
</feature>
<evidence type="ECO:0000256" key="3">
    <source>
        <dbReference type="SAM" id="MobiDB-lite"/>
    </source>
</evidence>
<feature type="compositionally biased region" description="Polar residues" evidence="3">
    <location>
        <begin position="43"/>
        <end position="56"/>
    </location>
</feature>
<dbReference type="InterPro" id="IPR058647">
    <property type="entry name" value="BSH_CzcB-like"/>
</dbReference>
<dbReference type="GO" id="GO:0022857">
    <property type="term" value="F:transmembrane transporter activity"/>
    <property type="evidence" value="ECO:0007669"/>
    <property type="project" value="InterPro"/>
</dbReference>
<feature type="region of interest" description="Disordered" evidence="3">
    <location>
        <begin position="43"/>
        <end position="71"/>
    </location>
</feature>
<dbReference type="Gene3D" id="1.10.287.470">
    <property type="entry name" value="Helix hairpin bin"/>
    <property type="match status" value="1"/>
</dbReference>
<comment type="similarity">
    <text evidence="1">Belongs to the membrane fusion protein (MFP) (TC 8.A.1) family.</text>
</comment>
<dbReference type="Pfam" id="PF25975">
    <property type="entry name" value="CzcB_C"/>
    <property type="match status" value="1"/>
</dbReference>
<reference evidence="8 9" key="1">
    <citation type="submission" date="2017-10" db="EMBL/GenBank/DDBJ databases">
        <title>Draft genome of Longimonas halophila.</title>
        <authorList>
            <person name="Goh K.M."/>
            <person name="Shamsir M.S."/>
            <person name="Lim S.W."/>
        </authorList>
    </citation>
    <scope>NUCLEOTIDE SEQUENCE [LARGE SCALE GENOMIC DNA]</scope>
    <source>
        <strain evidence="8 9">KCTC 42399</strain>
    </source>
</reference>
<dbReference type="InterPro" id="IPR058792">
    <property type="entry name" value="Beta-barrel_RND_2"/>
</dbReference>
<proteinExistence type="inferred from homology"/>
<dbReference type="PANTHER" id="PTHR30097">
    <property type="entry name" value="CATION EFFLUX SYSTEM PROTEIN CUSB"/>
    <property type="match status" value="1"/>
</dbReference>
<dbReference type="SUPFAM" id="SSF111369">
    <property type="entry name" value="HlyD-like secretion proteins"/>
    <property type="match status" value="1"/>
</dbReference>
<dbReference type="GO" id="GO:0030288">
    <property type="term" value="C:outer membrane-bounded periplasmic space"/>
    <property type="evidence" value="ECO:0007669"/>
    <property type="project" value="TreeGrafter"/>
</dbReference>
<keyword evidence="2" id="KW-0813">Transport</keyword>
<feature type="compositionally biased region" description="Basic and acidic residues" evidence="3">
    <location>
        <begin position="58"/>
        <end position="71"/>
    </location>
</feature>
<dbReference type="InterPro" id="IPR058649">
    <property type="entry name" value="CzcB_C"/>
</dbReference>
<sequence>MLSTNARFRLSSPHALRTAALPPFLFALLVATLLLTGCGGSGDTPQNAAASKTQQSQEQHEEDGHAGEDEHAGEARAVELTPDQVQAIGIRVDTLRAGSASSAISRPASVMFDLDRIANQGPRVEGKVRRVTVDLGDRVEAGQTLAIMSSVELGKAKAEYLTAKAHLNTRRRAYEREQQLYADSISSEAALLEAQAAFEEAQANLTSARETLRLYGLSEEEVESDDAHGELLSHFHVRTPIAGVVQKRDASPGQTLNSQDTPFHVADPSRMWVMIDAYERDAAVLQAGQPVSLTVRSQPGQTFEGQVDFVSYQLDEETRTMRVRAVVDNADGQLRAGMYGQATLQTDATVERALVSTDAVQTIDGQPMVFVPGDQEGHFRAVRVRTGEESQSGFVEILAGLRPGDRAVTQGAFDLKATLTASGRSAAHSH</sequence>
<dbReference type="NCBIfam" id="TIGR01730">
    <property type="entry name" value="RND_mfp"/>
    <property type="match status" value="1"/>
</dbReference>
<dbReference type="InterPro" id="IPR051909">
    <property type="entry name" value="MFP_Cation_Efflux"/>
</dbReference>
<comment type="caution">
    <text evidence="8">The sequence shown here is derived from an EMBL/GenBank/DDBJ whole genome shotgun (WGS) entry which is preliminary data.</text>
</comment>
<gene>
    <name evidence="8" type="ORF">CRI93_12775</name>
</gene>
<evidence type="ECO:0000259" key="6">
    <source>
        <dbReference type="Pfam" id="PF25973"/>
    </source>
</evidence>
<evidence type="ECO:0000313" key="8">
    <source>
        <dbReference type="EMBL" id="PEN05577.1"/>
    </source>
</evidence>
<dbReference type="GO" id="GO:0060003">
    <property type="term" value="P:copper ion export"/>
    <property type="evidence" value="ECO:0007669"/>
    <property type="project" value="TreeGrafter"/>
</dbReference>
<dbReference type="Pfam" id="PF25893">
    <property type="entry name" value="HH_CzcB"/>
    <property type="match status" value="1"/>
</dbReference>
<dbReference type="FunFam" id="2.40.30.170:FF:000010">
    <property type="entry name" value="Efflux RND transporter periplasmic adaptor subunit"/>
    <property type="match status" value="1"/>
</dbReference>
<dbReference type="OrthoDB" id="9806939at2"/>
<feature type="domain" description="CzcB-like alpha-helical hairpin" evidence="4">
    <location>
        <begin position="156"/>
        <end position="213"/>
    </location>
</feature>
<dbReference type="PANTHER" id="PTHR30097:SF4">
    <property type="entry name" value="SLR6042 PROTEIN"/>
    <property type="match status" value="1"/>
</dbReference>
<evidence type="ECO:0000259" key="7">
    <source>
        <dbReference type="Pfam" id="PF25975"/>
    </source>
</evidence>
<accession>A0A2H3NJ38</accession>
<feature type="domain" description="CzcB-like barrel-sandwich hybrid" evidence="6">
    <location>
        <begin position="121"/>
        <end position="267"/>
    </location>
</feature>
<name>A0A2H3NJ38_9BACT</name>
<dbReference type="GO" id="GO:0015679">
    <property type="term" value="P:plasma membrane copper ion transport"/>
    <property type="evidence" value="ECO:0007669"/>
    <property type="project" value="TreeGrafter"/>
</dbReference>